<keyword evidence="5" id="KW-1185">Reference proteome</keyword>
<dbReference type="PANTHER" id="PTHR43584">
    <property type="entry name" value="NUCLEOTIDYL TRANSFERASE"/>
    <property type="match status" value="1"/>
</dbReference>
<dbReference type="PANTHER" id="PTHR43584:SF8">
    <property type="entry name" value="N-ACETYLMURAMATE ALPHA-1-PHOSPHATE URIDYLYLTRANSFERASE"/>
    <property type="match status" value="1"/>
</dbReference>
<evidence type="ECO:0000313" key="5">
    <source>
        <dbReference type="Proteomes" id="UP001275932"/>
    </source>
</evidence>
<evidence type="ECO:0000256" key="1">
    <source>
        <dbReference type="ARBA" id="ARBA00022679"/>
    </source>
</evidence>
<gene>
    <name evidence="4" type="ORF">MOX91_06260</name>
</gene>
<keyword evidence="2" id="KW-0548">Nucleotidyltransferase</keyword>
<dbReference type="GO" id="GO:0016740">
    <property type="term" value="F:transferase activity"/>
    <property type="evidence" value="ECO:0007669"/>
    <property type="project" value="UniProtKB-KW"/>
</dbReference>
<evidence type="ECO:0000259" key="3">
    <source>
        <dbReference type="Pfam" id="PF00483"/>
    </source>
</evidence>
<dbReference type="InterPro" id="IPR050065">
    <property type="entry name" value="GlmU-like"/>
</dbReference>
<dbReference type="InterPro" id="IPR029044">
    <property type="entry name" value="Nucleotide-diphossugar_trans"/>
</dbReference>
<dbReference type="Proteomes" id="UP001275932">
    <property type="component" value="Unassembled WGS sequence"/>
</dbReference>
<dbReference type="Gene3D" id="3.90.550.10">
    <property type="entry name" value="Spore Coat Polysaccharide Biosynthesis Protein SpsA, Chain A"/>
    <property type="match status" value="1"/>
</dbReference>
<sequence length="231" mass="25968">MAKLETAFVLGAGLGTRLRPLTADTPKPMLKVKGKPLIEHIFEKLTAAGIKNIIINTHHAPQKYLEYFASPYYGGAKITFVNEPELLDTGGGLKNILPLFCRESGILVYNGDIFWEGDISKFIRHFEESKKSASLILRSEGANKNVAVKNGCVSDMRFEIGARYDKLMQFTGIFACKKEFLDIVKNTPQKKFSTVKSLLEMIKLYENSVEAYEDNSNWTDIGTPSEYEKIK</sequence>
<protein>
    <submittedName>
        <fullName evidence="4">NTP transferase domain-containing protein</fullName>
    </submittedName>
</protein>
<evidence type="ECO:0000256" key="2">
    <source>
        <dbReference type="ARBA" id="ARBA00022695"/>
    </source>
</evidence>
<comment type="caution">
    <text evidence="4">The sequence shown here is derived from an EMBL/GenBank/DDBJ whole genome shotgun (WGS) entry which is preliminary data.</text>
</comment>
<dbReference type="SUPFAM" id="SSF53448">
    <property type="entry name" value="Nucleotide-diphospho-sugar transferases"/>
    <property type="match status" value="1"/>
</dbReference>
<evidence type="ECO:0000313" key="4">
    <source>
        <dbReference type="EMBL" id="MDX8415776.1"/>
    </source>
</evidence>
<accession>A0ABU4WGV7</accession>
<organism evidence="4 5">
    <name type="scientific">Intestinicryptomonas porci</name>
    <dbReference type="NCBI Taxonomy" id="2926320"/>
    <lineage>
        <taxon>Bacteria</taxon>
        <taxon>Pseudomonadati</taxon>
        <taxon>Verrucomicrobiota</taxon>
        <taxon>Opitutia</taxon>
        <taxon>Opitutales</taxon>
        <taxon>Intestinicryptomonaceae</taxon>
        <taxon>Intestinicryptomonas</taxon>
    </lineage>
</organism>
<proteinExistence type="predicted"/>
<name>A0ABU4WGV7_9BACT</name>
<keyword evidence="1 4" id="KW-0808">Transferase</keyword>
<dbReference type="EMBL" id="JALBUT010000006">
    <property type="protein sequence ID" value="MDX8415776.1"/>
    <property type="molecule type" value="Genomic_DNA"/>
</dbReference>
<dbReference type="Pfam" id="PF00483">
    <property type="entry name" value="NTP_transferase"/>
    <property type="match status" value="1"/>
</dbReference>
<reference evidence="4 5" key="1">
    <citation type="submission" date="2022-03" db="EMBL/GenBank/DDBJ databases">
        <title>Novel taxa within the pig intestine.</title>
        <authorList>
            <person name="Wylensek D."/>
            <person name="Bishof K."/>
            <person name="Afrizal A."/>
            <person name="Clavel T."/>
        </authorList>
    </citation>
    <scope>NUCLEOTIDE SEQUENCE [LARGE SCALE GENOMIC DNA]</scope>
    <source>
        <strain evidence="4 5">CLA-KB-P66</strain>
    </source>
</reference>
<dbReference type="RefSeq" id="WP_370397225.1">
    <property type="nucleotide sequence ID" value="NZ_JALBUT010000006.1"/>
</dbReference>
<feature type="domain" description="Nucleotidyl transferase" evidence="3">
    <location>
        <begin position="7"/>
        <end position="136"/>
    </location>
</feature>
<dbReference type="InterPro" id="IPR005835">
    <property type="entry name" value="NTP_transferase_dom"/>
</dbReference>